<reference evidence="1 2" key="1">
    <citation type="journal article" date="2015" name="PLoS ONE">
        <title>Rice-Infecting Pseudomonas Genomes Are Highly Accessorized and Harbor Multiple Putative Virulence Mechanisms to Cause Sheath Brown Rot.</title>
        <authorList>
            <person name="Quibod I.L."/>
            <person name="Grande G."/>
            <person name="Oreiro E.G."/>
            <person name="Borja F.N."/>
            <person name="Dossa G.S."/>
            <person name="Mauleon R."/>
            <person name="Cruz C.V."/>
            <person name="Oliva R."/>
        </authorList>
    </citation>
    <scope>NUCLEOTIDE SEQUENCE [LARGE SCALE GENOMIC DNA]</scope>
    <source>
        <strain evidence="1 2">IRRI 6609</strain>
    </source>
</reference>
<proteinExistence type="predicted"/>
<name>A0A0N0VIG9_9PSED</name>
<organism evidence="1 2">
    <name type="scientific">Pseudomonas asplenii</name>
    <dbReference type="NCBI Taxonomy" id="53407"/>
    <lineage>
        <taxon>Bacteria</taxon>
        <taxon>Pseudomonadati</taxon>
        <taxon>Pseudomonadota</taxon>
        <taxon>Gammaproteobacteria</taxon>
        <taxon>Pseudomonadales</taxon>
        <taxon>Pseudomonadaceae</taxon>
        <taxon>Pseudomonas</taxon>
    </lineage>
</organism>
<dbReference type="STRING" id="50340.PF66_05383"/>
<sequence length="320" mass="34174">MSNDYNWLFIRNNLAQTAPGKTPPTDESPDLITRLTPASAADLSSFVECYDQKFSQDVDYHATNYVYVRARNLGKDTTKTAVGSVQLWYCSANNINSKPQWVRLNTQDQSNVVTISAPGQGVAVTETPFLFSNVSPPAQGAPYNLIAFITDANHPAPSGSAFVPLQEAIVEAGNAAYVALAVPPKPPTPATGFGWSSTVALNNAHSVDVSVTLSASRFDPGAEMYFIFDKPDANGEVISIGKVPVVSGQVYSTNVTLPANYVSQVTVFYNAKVPAGGQLASDFQLQVIQLPPQQGGGTIQPSKLLEQFKVSLTQVLSVAK</sequence>
<evidence type="ECO:0000313" key="1">
    <source>
        <dbReference type="EMBL" id="KPA88151.1"/>
    </source>
</evidence>
<dbReference type="RefSeq" id="WP_054057642.1">
    <property type="nucleotide sequence ID" value="NZ_JAQMZR010000009.1"/>
</dbReference>
<dbReference type="PATRIC" id="fig|50340.43.peg.3094"/>
<dbReference type="EMBL" id="JSYZ01000023">
    <property type="protein sequence ID" value="KPA88151.1"/>
    <property type="molecule type" value="Genomic_DNA"/>
</dbReference>
<dbReference type="Proteomes" id="UP000037931">
    <property type="component" value="Unassembled WGS sequence"/>
</dbReference>
<protein>
    <submittedName>
        <fullName evidence="1">Uncharacterized protein</fullName>
    </submittedName>
</protein>
<dbReference type="AlphaFoldDB" id="A0A0N0VIG9"/>
<comment type="caution">
    <text evidence="1">The sequence shown here is derived from an EMBL/GenBank/DDBJ whole genome shotgun (WGS) entry which is preliminary data.</text>
</comment>
<keyword evidence="2" id="KW-1185">Reference proteome</keyword>
<gene>
    <name evidence="1" type="ORF">PF66_05383</name>
</gene>
<accession>A0A0N0VIG9</accession>
<evidence type="ECO:0000313" key="2">
    <source>
        <dbReference type="Proteomes" id="UP000037931"/>
    </source>
</evidence>
<dbReference type="OrthoDB" id="9790784at2"/>